<dbReference type="PANTHER" id="PTHR33326:SF21">
    <property type="match status" value="1"/>
</dbReference>
<reference evidence="2 3" key="1">
    <citation type="submission" date="2024-02" db="EMBL/GenBank/DDBJ databases">
        <title>High-quality chromosome-scale genome assembly of Pensacola bahiagrass (Paspalum notatum Flugge var. saurae).</title>
        <authorList>
            <person name="Vega J.M."/>
            <person name="Podio M."/>
            <person name="Orjuela J."/>
            <person name="Siena L.A."/>
            <person name="Pessino S.C."/>
            <person name="Combes M.C."/>
            <person name="Mariac C."/>
            <person name="Albertini E."/>
            <person name="Pupilli F."/>
            <person name="Ortiz J.P.A."/>
            <person name="Leblanc O."/>
        </authorList>
    </citation>
    <scope>NUCLEOTIDE SEQUENCE [LARGE SCALE GENOMIC DNA]</scope>
    <source>
        <strain evidence="2">R1</strain>
        <tissue evidence="2">Leaf</tissue>
    </source>
</reference>
<dbReference type="PANTHER" id="PTHR33326">
    <property type="entry name" value="OS05G0543800 PROTEIN"/>
    <property type="match status" value="1"/>
</dbReference>
<evidence type="ECO:0000313" key="3">
    <source>
        <dbReference type="Proteomes" id="UP001341281"/>
    </source>
</evidence>
<evidence type="ECO:0000313" key="2">
    <source>
        <dbReference type="EMBL" id="WVZ85318.1"/>
    </source>
</evidence>
<accession>A0AAQ3X491</accession>
<dbReference type="Proteomes" id="UP001341281">
    <property type="component" value="Chromosome 07"/>
</dbReference>
<name>A0AAQ3X491_PASNO</name>
<gene>
    <name evidence="2" type="ORF">U9M48_032261</name>
</gene>
<organism evidence="2 3">
    <name type="scientific">Paspalum notatum var. saurae</name>
    <dbReference type="NCBI Taxonomy" id="547442"/>
    <lineage>
        <taxon>Eukaryota</taxon>
        <taxon>Viridiplantae</taxon>
        <taxon>Streptophyta</taxon>
        <taxon>Embryophyta</taxon>
        <taxon>Tracheophyta</taxon>
        <taxon>Spermatophyta</taxon>
        <taxon>Magnoliopsida</taxon>
        <taxon>Liliopsida</taxon>
        <taxon>Poales</taxon>
        <taxon>Poaceae</taxon>
        <taxon>PACMAD clade</taxon>
        <taxon>Panicoideae</taxon>
        <taxon>Andropogonodae</taxon>
        <taxon>Paspaleae</taxon>
        <taxon>Paspalinae</taxon>
        <taxon>Paspalum</taxon>
    </lineage>
</organism>
<dbReference type="Pfam" id="PF12274">
    <property type="entry name" value="DUF3615"/>
    <property type="match status" value="1"/>
</dbReference>
<feature type="domain" description="DUF3615" evidence="1">
    <location>
        <begin position="71"/>
        <end position="160"/>
    </location>
</feature>
<dbReference type="InterPro" id="IPR022059">
    <property type="entry name" value="DUF3615"/>
</dbReference>
<protein>
    <recommendedName>
        <fullName evidence="1">DUF3615 domain-containing protein</fullName>
    </recommendedName>
</protein>
<keyword evidence="3" id="KW-1185">Reference proteome</keyword>
<dbReference type="EMBL" id="CP144751">
    <property type="protein sequence ID" value="WVZ85318.1"/>
    <property type="molecule type" value="Genomic_DNA"/>
</dbReference>
<sequence length="197" mass="22702">MLSTDDDLDVPSYLVKRWDGDTFCYFDTRLESWHDPTPRESEFTLKDLRAACIEAGRRSLFAGSSTRPTEEQPTDLEFVEVKERNLINECGKGYLHFNFLVKGFDGKHTLFFAEVHHDLIDEKDVYLCTPLGKGDFNPSNKKDKALCKGCQYRSKDLIHPSCGSFLGGHKYIALPLDSDDEERDEEFDDSCYYEKIM</sequence>
<proteinExistence type="predicted"/>
<evidence type="ECO:0000259" key="1">
    <source>
        <dbReference type="Pfam" id="PF12274"/>
    </source>
</evidence>
<dbReference type="AlphaFoldDB" id="A0AAQ3X491"/>